<evidence type="ECO:0000313" key="2">
    <source>
        <dbReference type="Proteomes" id="UP000246073"/>
    </source>
</evidence>
<protein>
    <submittedName>
        <fullName evidence="1">Uncharacterized protein</fullName>
    </submittedName>
</protein>
<dbReference type="AlphaFoldDB" id="A0A2P9HJN0"/>
<evidence type="ECO:0000313" key="1">
    <source>
        <dbReference type="EMBL" id="SPL64364.1"/>
    </source>
</evidence>
<accession>A0A2P9HJN0</accession>
<dbReference type="Proteomes" id="UP000246073">
    <property type="component" value="Unassembled WGS sequence"/>
</dbReference>
<name>A0A2P9HJN0_9HYPH</name>
<organism evidence="1 2">
    <name type="scientific">Ochrobactrum soli</name>
    <dbReference type="NCBI Taxonomy" id="2448455"/>
    <lineage>
        <taxon>Bacteria</taxon>
        <taxon>Pseudomonadati</taxon>
        <taxon>Pseudomonadota</taxon>
        <taxon>Alphaproteobacteria</taxon>
        <taxon>Hyphomicrobiales</taxon>
        <taxon>Brucellaceae</taxon>
        <taxon>Brucella/Ochrobactrum group</taxon>
        <taxon>Ochrobactrum</taxon>
    </lineage>
</organism>
<proteinExistence type="predicted"/>
<reference evidence="2" key="1">
    <citation type="submission" date="2017-12" db="EMBL/GenBank/DDBJ databases">
        <authorList>
            <person name="Diaz M."/>
        </authorList>
    </citation>
    <scope>NUCLEOTIDE SEQUENCE [LARGE SCALE GENOMIC DNA]</scope>
    <source>
        <strain evidence="2">FI11154</strain>
    </source>
</reference>
<gene>
    <name evidence="1" type="ORF">OHAE_231</name>
</gene>
<dbReference type="EMBL" id="OOFM01000005">
    <property type="protein sequence ID" value="SPL64364.1"/>
    <property type="molecule type" value="Genomic_DNA"/>
</dbReference>
<sequence>MIIEAAEKRDMNNHQFRGCKHPDGTCEAFDDISIVSCENPTAGLRQKTP</sequence>